<dbReference type="EMBL" id="MU866114">
    <property type="protein sequence ID" value="KAK4179559.1"/>
    <property type="molecule type" value="Genomic_DNA"/>
</dbReference>
<reference evidence="2" key="2">
    <citation type="submission" date="2023-05" db="EMBL/GenBank/DDBJ databases">
        <authorList>
            <consortium name="Lawrence Berkeley National Laboratory"/>
            <person name="Steindorff A."/>
            <person name="Hensen N."/>
            <person name="Bonometti L."/>
            <person name="Westerberg I."/>
            <person name="Brannstrom I.O."/>
            <person name="Guillou S."/>
            <person name="Cros-Aarteil S."/>
            <person name="Calhoun S."/>
            <person name="Haridas S."/>
            <person name="Kuo A."/>
            <person name="Mondo S."/>
            <person name="Pangilinan J."/>
            <person name="Riley R."/>
            <person name="Labutti K."/>
            <person name="Andreopoulos B."/>
            <person name="Lipzen A."/>
            <person name="Chen C."/>
            <person name="Yanf M."/>
            <person name="Daum C."/>
            <person name="Ng V."/>
            <person name="Clum A."/>
            <person name="Ohm R."/>
            <person name="Martin F."/>
            <person name="Silar P."/>
            <person name="Natvig D."/>
            <person name="Lalanne C."/>
            <person name="Gautier V."/>
            <person name="Ament-Velasquez S.L."/>
            <person name="Kruys A."/>
            <person name="Hutchinson M.I."/>
            <person name="Powell A.J."/>
            <person name="Barry K."/>
            <person name="Miller A.N."/>
            <person name="Grigoriev I.V."/>
            <person name="Debuchy R."/>
            <person name="Gladieux P."/>
            <person name="Thoren M.H."/>
            <person name="Johannesson H."/>
        </authorList>
    </citation>
    <scope>NUCLEOTIDE SEQUENCE</scope>
    <source>
        <strain evidence="2">CBS 892.96</strain>
    </source>
</reference>
<dbReference type="InterPro" id="IPR010730">
    <property type="entry name" value="HET"/>
</dbReference>
<dbReference type="Proteomes" id="UP001302321">
    <property type="component" value="Unassembled WGS sequence"/>
</dbReference>
<dbReference type="PANTHER" id="PTHR24148">
    <property type="entry name" value="ANKYRIN REPEAT DOMAIN-CONTAINING PROTEIN 39 HOMOLOG-RELATED"/>
    <property type="match status" value="1"/>
</dbReference>
<reference evidence="2" key="1">
    <citation type="journal article" date="2023" name="Mol. Phylogenet. Evol.">
        <title>Genome-scale phylogeny and comparative genomics of the fungal order Sordariales.</title>
        <authorList>
            <person name="Hensen N."/>
            <person name="Bonometti L."/>
            <person name="Westerberg I."/>
            <person name="Brannstrom I.O."/>
            <person name="Guillou S."/>
            <person name="Cros-Aarteil S."/>
            <person name="Calhoun S."/>
            <person name="Haridas S."/>
            <person name="Kuo A."/>
            <person name="Mondo S."/>
            <person name="Pangilinan J."/>
            <person name="Riley R."/>
            <person name="LaButti K."/>
            <person name="Andreopoulos B."/>
            <person name="Lipzen A."/>
            <person name="Chen C."/>
            <person name="Yan M."/>
            <person name="Daum C."/>
            <person name="Ng V."/>
            <person name="Clum A."/>
            <person name="Steindorff A."/>
            <person name="Ohm R.A."/>
            <person name="Martin F."/>
            <person name="Silar P."/>
            <person name="Natvig D.O."/>
            <person name="Lalanne C."/>
            <person name="Gautier V."/>
            <person name="Ament-Velasquez S.L."/>
            <person name="Kruys A."/>
            <person name="Hutchinson M.I."/>
            <person name="Powell A.J."/>
            <person name="Barry K."/>
            <person name="Miller A.N."/>
            <person name="Grigoriev I.V."/>
            <person name="Debuchy R."/>
            <person name="Gladieux P."/>
            <person name="Hiltunen Thoren M."/>
            <person name="Johannesson H."/>
        </authorList>
    </citation>
    <scope>NUCLEOTIDE SEQUENCE</scope>
    <source>
        <strain evidence="2">CBS 892.96</strain>
    </source>
</reference>
<dbReference type="InterPro" id="IPR052895">
    <property type="entry name" value="HetReg/Transcr_Mod"/>
</dbReference>
<dbReference type="AlphaFoldDB" id="A0AAN7AAR0"/>
<dbReference type="Pfam" id="PF06985">
    <property type="entry name" value="HET"/>
    <property type="match status" value="1"/>
</dbReference>
<proteinExistence type="predicted"/>
<protein>
    <submittedName>
        <fullName evidence="2">Heterokaryon incompatibility protein-domain-containing protein</fullName>
    </submittedName>
</protein>
<comment type="caution">
    <text evidence="2">The sequence shown here is derived from an EMBL/GenBank/DDBJ whole genome shotgun (WGS) entry which is preliminary data.</text>
</comment>
<name>A0AAN7AAR0_9PEZI</name>
<accession>A0AAN7AAR0</accession>
<sequence length="556" mass="61256">MGSNVSSLETSEMVQAMMGSANDASDSAGLDYLRNSSFKISAAGETVPPDFALQCPTESYQYPPLPTKSQDGEGVSIRLIRLLPGAWDSPVELELVTVPLEAGKIPYYETVSYVWGSINPNLAVTVSCEGSPMRIPRSAAIVLRRFRFSNHARLLWVDAICINQDNPLEKSRQVSKMDAIYRTASQVLVYLGEADDMLSDMAMDCISERKVAPSEGYSLQAAVQLFSKRPWFSRIWVLQEVALAEVTLVICGSKCVPWACFPEWWTRNTSLFEGKAEIPPVLSYGPSVMRRPTLLQQLHDTRHNKATLALDKIYALLGLLQPEDRVGVLVDYTQSTASLYISVAKSIIERTASLRILSGRIELSTSARQEGLPSWAPDWSVATSIASLGLANKHLEPYDAGGKPACGVNVHHLLQTNSPPTLECLGITFDTVKQVAVNSVHPGSSDPAAAAMDDRYQALIREWIVFAGLGLPGSRASFEDRMASYLINRFQSQYQSFQFKDDSTNLYTLVGECFVDGIMVGEALNHLQDQLKGMGHRCRTFSKSCSRSPLETFCIQ</sequence>
<evidence type="ECO:0000313" key="3">
    <source>
        <dbReference type="Proteomes" id="UP001302321"/>
    </source>
</evidence>
<dbReference type="PANTHER" id="PTHR24148:SF73">
    <property type="entry name" value="HET DOMAIN PROTEIN (AFU_ORTHOLOGUE AFUA_8G01020)"/>
    <property type="match status" value="1"/>
</dbReference>
<evidence type="ECO:0000259" key="1">
    <source>
        <dbReference type="Pfam" id="PF06985"/>
    </source>
</evidence>
<evidence type="ECO:0000313" key="2">
    <source>
        <dbReference type="EMBL" id="KAK4179559.1"/>
    </source>
</evidence>
<gene>
    <name evidence="2" type="ORF">QBC36DRAFT_322248</name>
</gene>
<keyword evidence="3" id="KW-1185">Reference proteome</keyword>
<organism evidence="2 3">
    <name type="scientific">Triangularia setosa</name>
    <dbReference type="NCBI Taxonomy" id="2587417"/>
    <lineage>
        <taxon>Eukaryota</taxon>
        <taxon>Fungi</taxon>
        <taxon>Dikarya</taxon>
        <taxon>Ascomycota</taxon>
        <taxon>Pezizomycotina</taxon>
        <taxon>Sordariomycetes</taxon>
        <taxon>Sordariomycetidae</taxon>
        <taxon>Sordariales</taxon>
        <taxon>Podosporaceae</taxon>
        <taxon>Triangularia</taxon>
    </lineage>
</organism>
<feature type="domain" description="Heterokaryon incompatibility" evidence="1">
    <location>
        <begin position="108"/>
        <end position="240"/>
    </location>
</feature>